<dbReference type="EMBL" id="FNGV01000007">
    <property type="protein sequence ID" value="SDM30841.1"/>
    <property type="molecule type" value="Genomic_DNA"/>
</dbReference>
<name>A0A1G9S626_9FLAO</name>
<dbReference type="AlphaFoldDB" id="A0A1G9S626"/>
<dbReference type="OrthoDB" id="674043at2"/>
<evidence type="ECO:0008006" key="3">
    <source>
        <dbReference type="Google" id="ProtNLM"/>
    </source>
</evidence>
<protein>
    <recommendedName>
        <fullName evidence="3">DUF4907 domain-containing protein</fullName>
    </recommendedName>
</protein>
<evidence type="ECO:0000313" key="2">
    <source>
        <dbReference type="Proteomes" id="UP000199440"/>
    </source>
</evidence>
<dbReference type="STRING" id="192904.SAMN04488514_107121"/>
<evidence type="ECO:0000313" key="1">
    <source>
        <dbReference type="EMBL" id="SDM30841.1"/>
    </source>
</evidence>
<gene>
    <name evidence="1" type="ORF">SAMN04488514_107121</name>
</gene>
<keyword evidence="2" id="KW-1185">Reference proteome</keyword>
<proteinExistence type="predicted"/>
<dbReference type="Pfam" id="PF16250">
    <property type="entry name" value="DUF4907"/>
    <property type="match status" value="1"/>
</dbReference>
<accession>A0A1G9S626</accession>
<reference evidence="2" key="1">
    <citation type="submission" date="2016-10" db="EMBL/GenBank/DDBJ databases">
        <authorList>
            <person name="Varghese N."/>
            <person name="Submissions S."/>
        </authorList>
    </citation>
    <scope>NUCLEOTIDE SEQUENCE [LARGE SCALE GENOMIC DNA]</scope>
    <source>
        <strain evidence="2">DSM 19886</strain>
    </source>
</reference>
<organism evidence="1 2">
    <name type="scientific">Kriegella aquimaris</name>
    <dbReference type="NCBI Taxonomy" id="192904"/>
    <lineage>
        <taxon>Bacteria</taxon>
        <taxon>Pseudomonadati</taxon>
        <taxon>Bacteroidota</taxon>
        <taxon>Flavobacteriia</taxon>
        <taxon>Flavobacteriales</taxon>
        <taxon>Flavobacteriaceae</taxon>
        <taxon>Kriegella</taxon>
    </lineage>
</organism>
<dbReference type="Proteomes" id="UP000199440">
    <property type="component" value="Unassembled WGS sequence"/>
</dbReference>
<sequence length="112" mass="12441">MKFSLNIGMLFLVGLSFLTVLKFIPSQTPVVPSFDTAIIVVEDGYGYQILKDDKLIIQQEYIPAINTKQAIGTVKDAQLLADLVVYKLRKGDSPVVATTELDDLNIVILERQ</sequence>
<dbReference type="InterPro" id="IPR032593">
    <property type="entry name" value="DUF4907"/>
</dbReference>
<dbReference type="RefSeq" id="WP_089890848.1">
    <property type="nucleotide sequence ID" value="NZ_FNGV01000007.1"/>
</dbReference>